<dbReference type="PROSITE" id="PS50026">
    <property type="entry name" value="EGF_3"/>
    <property type="match status" value="1"/>
</dbReference>
<dbReference type="AlphaFoldDB" id="A0A7J5ZVZ2"/>
<keyword evidence="1" id="KW-0245">EGF-like domain</keyword>
<gene>
    <name evidence="5" type="ORF">AMELA_G00243150</name>
</gene>
<protein>
    <recommendedName>
        <fullName evidence="4">EGF-like domain-containing protein</fullName>
    </recommendedName>
</protein>
<sequence length="101" mass="10847">MTCKCALGYGGEHCEHEVGGIMQGPVIYATLGLAVGVIVLGLIVGIIQKKKAANRRQARPIVRETSMRDLSNRPQTTPTQQNSKSTDPENPEPQDVMSSGD</sequence>
<dbReference type="EMBL" id="JAAGNN010000022">
    <property type="protein sequence ID" value="KAF4074784.1"/>
    <property type="molecule type" value="Genomic_DNA"/>
</dbReference>
<evidence type="ECO:0000313" key="5">
    <source>
        <dbReference type="EMBL" id="KAF4074784.1"/>
    </source>
</evidence>
<dbReference type="PROSITE" id="PS00022">
    <property type="entry name" value="EGF_1"/>
    <property type="match status" value="1"/>
</dbReference>
<keyword evidence="3" id="KW-1133">Transmembrane helix</keyword>
<dbReference type="Proteomes" id="UP000593565">
    <property type="component" value="Unassembled WGS sequence"/>
</dbReference>
<proteinExistence type="predicted"/>
<dbReference type="PROSITE" id="PS01186">
    <property type="entry name" value="EGF_2"/>
    <property type="match status" value="1"/>
</dbReference>
<feature type="region of interest" description="Disordered" evidence="2">
    <location>
        <begin position="50"/>
        <end position="101"/>
    </location>
</feature>
<comment type="caution">
    <text evidence="5">The sequence shown here is derived from an EMBL/GenBank/DDBJ whole genome shotgun (WGS) entry which is preliminary data.</text>
</comment>
<accession>A0A7J5ZVZ2</accession>
<keyword evidence="1" id="KW-1015">Disulfide bond</keyword>
<reference evidence="5 6" key="1">
    <citation type="submission" date="2020-02" db="EMBL/GenBank/DDBJ databases">
        <title>A chromosome-scale genome assembly of the black bullhead catfish (Ameiurus melas).</title>
        <authorList>
            <person name="Wen M."/>
            <person name="Zham M."/>
            <person name="Cabau C."/>
            <person name="Klopp C."/>
            <person name="Donnadieu C."/>
            <person name="Roques C."/>
            <person name="Bouchez O."/>
            <person name="Lampietro C."/>
            <person name="Jouanno E."/>
            <person name="Herpin A."/>
            <person name="Louis A."/>
            <person name="Berthelot C."/>
            <person name="Parey E."/>
            <person name="Roest-Crollius H."/>
            <person name="Braasch I."/>
            <person name="Postlethwait J."/>
            <person name="Robinson-Rechavi M."/>
            <person name="Echchiki A."/>
            <person name="Begum T."/>
            <person name="Montfort J."/>
            <person name="Schartl M."/>
            <person name="Bobe J."/>
            <person name="Guiguen Y."/>
        </authorList>
    </citation>
    <scope>NUCLEOTIDE SEQUENCE [LARGE SCALE GENOMIC DNA]</scope>
    <source>
        <strain evidence="5">M_S1</strain>
        <tissue evidence="5">Blood</tissue>
    </source>
</reference>
<feature type="domain" description="EGF-like" evidence="4">
    <location>
        <begin position="1"/>
        <end position="15"/>
    </location>
</feature>
<keyword evidence="3" id="KW-0472">Membrane</keyword>
<feature type="compositionally biased region" description="Basic and acidic residues" evidence="2">
    <location>
        <begin position="61"/>
        <end position="71"/>
    </location>
</feature>
<evidence type="ECO:0000256" key="2">
    <source>
        <dbReference type="SAM" id="MobiDB-lite"/>
    </source>
</evidence>
<dbReference type="InterPro" id="IPR000742">
    <property type="entry name" value="EGF"/>
</dbReference>
<organism evidence="5 6">
    <name type="scientific">Ameiurus melas</name>
    <name type="common">Black bullhead</name>
    <name type="synonym">Silurus melas</name>
    <dbReference type="NCBI Taxonomy" id="219545"/>
    <lineage>
        <taxon>Eukaryota</taxon>
        <taxon>Metazoa</taxon>
        <taxon>Chordata</taxon>
        <taxon>Craniata</taxon>
        <taxon>Vertebrata</taxon>
        <taxon>Euteleostomi</taxon>
        <taxon>Actinopterygii</taxon>
        <taxon>Neopterygii</taxon>
        <taxon>Teleostei</taxon>
        <taxon>Ostariophysi</taxon>
        <taxon>Siluriformes</taxon>
        <taxon>Ictaluridae</taxon>
        <taxon>Ameiurus</taxon>
    </lineage>
</organism>
<comment type="caution">
    <text evidence="1">Lacks conserved residue(s) required for the propagation of feature annotation.</text>
</comment>
<evidence type="ECO:0000313" key="6">
    <source>
        <dbReference type="Proteomes" id="UP000593565"/>
    </source>
</evidence>
<keyword evidence="6" id="KW-1185">Reference proteome</keyword>
<feature type="compositionally biased region" description="Polar residues" evidence="2">
    <location>
        <begin position="72"/>
        <end position="85"/>
    </location>
</feature>
<feature type="transmembrane region" description="Helical" evidence="3">
    <location>
        <begin position="26"/>
        <end position="47"/>
    </location>
</feature>
<evidence type="ECO:0000259" key="4">
    <source>
        <dbReference type="PROSITE" id="PS50026"/>
    </source>
</evidence>
<evidence type="ECO:0000256" key="1">
    <source>
        <dbReference type="PROSITE-ProRule" id="PRU00076"/>
    </source>
</evidence>
<evidence type="ECO:0000256" key="3">
    <source>
        <dbReference type="SAM" id="Phobius"/>
    </source>
</evidence>
<name>A0A7J5ZVZ2_AMEME</name>
<feature type="disulfide bond" evidence="1">
    <location>
        <begin position="5"/>
        <end position="14"/>
    </location>
</feature>
<keyword evidence="3" id="KW-0812">Transmembrane</keyword>